<organism evidence="7 8">
    <name type="scientific">Sporothrix schenckii 1099-18</name>
    <dbReference type="NCBI Taxonomy" id="1397361"/>
    <lineage>
        <taxon>Eukaryota</taxon>
        <taxon>Fungi</taxon>
        <taxon>Dikarya</taxon>
        <taxon>Ascomycota</taxon>
        <taxon>Pezizomycotina</taxon>
        <taxon>Sordariomycetes</taxon>
        <taxon>Sordariomycetidae</taxon>
        <taxon>Ophiostomatales</taxon>
        <taxon>Ophiostomataceae</taxon>
        <taxon>Sporothrix</taxon>
    </lineage>
</organism>
<gene>
    <name evidence="7" type="ORF">SPSK_07639</name>
</gene>
<dbReference type="Gene3D" id="1.25.40.250">
    <property type="entry name" value="ARM repeat, domain 1"/>
    <property type="match status" value="1"/>
</dbReference>
<accession>A0A0F2MKS2</accession>
<feature type="domain" description="PCI" evidence="6">
    <location>
        <begin position="101"/>
        <end position="281"/>
    </location>
</feature>
<dbReference type="GO" id="GO:0003723">
    <property type="term" value="F:RNA binding"/>
    <property type="evidence" value="ECO:0007669"/>
    <property type="project" value="UniProtKB-UniRule"/>
</dbReference>
<name>A0A0F2MKS2_SPOSC</name>
<comment type="function">
    <text evidence="4">Component of the eukaryotic translation initiation factor 3 (eIF-3) complex, which is involved in protein synthesis of a specialized repertoire of mRNAs and, together with other initiation factors, stimulates binding of mRNA and methionyl-tRNAi to the 40S ribosome. The eIF-3 complex specifically targets and initiates translation of a subset of mRNAs involved in cell proliferation.</text>
</comment>
<evidence type="ECO:0000256" key="4">
    <source>
        <dbReference type="HAMAP-Rule" id="MF_03010"/>
    </source>
</evidence>
<dbReference type="Gene3D" id="1.10.10.10">
    <property type="entry name" value="Winged helix-like DNA-binding domain superfamily/Winged helix DNA-binding domain"/>
    <property type="match status" value="1"/>
</dbReference>
<reference evidence="7 8" key="2">
    <citation type="journal article" date="2015" name="Eukaryot. Cell">
        <title>Asexual propagation of a virulent clone complex in a human and feline outbreak of sporotrichosis.</title>
        <authorList>
            <person name="Teixeira Mde M."/>
            <person name="Rodrigues A.M."/>
            <person name="Tsui C.K."/>
            <person name="de Almeida L.G."/>
            <person name="Van Diepeningen A.D."/>
            <person name="van den Ende B.G."/>
            <person name="Fernandes G.F."/>
            <person name="Kano R."/>
            <person name="Hamelin R.C."/>
            <person name="Lopes-Bezerra L.M."/>
            <person name="Vasconcelos A.T."/>
            <person name="de Hoog S."/>
            <person name="de Camargo Z.P."/>
            <person name="Felipe M.S."/>
        </authorList>
    </citation>
    <scope>NUCLEOTIDE SEQUENCE [LARGE SCALE GENOMIC DNA]</scope>
    <source>
        <strain evidence="7 8">1099-18</strain>
    </source>
</reference>
<dbReference type="PANTHER" id="PTHR13022:SF0">
    <property type="entry name" value="EUKARYOTIC TRANSLATION INITIATION FACTOR 3 SUBUNIT K"/>
    <property type="match status" value="1"/>
</dbReference>
<evidence type="ECO:0000256" key="5">
    <source>
        <dbReference type="SAM" id="MobiDB-lite"/>
    </source>
</evidence>
<dbReference type="InterPro" id="IPR009374">
    <property type="entry name" value="eIF3k"/>
</dbReference>
<dbReference type="RefSeq" id="XP_016591462.1">
    <property type="nucleotide sequence ID" value="XM_016734298.1"/>
</dbReference>
<dbReference type="FunFam" id="1.10.10.10:FF:000389">
    <property type="entry name" value="Eukaryotic translation initiation factor 3 subunit K"/>
    <property type="match status" value="1"/>
</dbReference>
<evidence type="ECO:0000256" key="3">
    <source>
        <dbReference type="ARBA" id="ARBA00022917"/>
    </source>
</evidence>
<dbReference type="GO" id="GO:0001732">
    <property type="term" value="P:formation of cytoplasmic translation initiation complex"/>
    <property type="evidence" value="ECO:0007669"/>
    <property type="project" value="UniProtKB-UniRule"/>
</dbReference>
<dbReference type="GO" id="GO:0033290">
    <property type="term" value="C:eukaryotic 48S preinitiation complex"/>
    <property type="evidence" value="ECO:0007669"/>
    <property type="project" value="UniProtKB-UniRule"/>
</dbReference>
<dbReference type="InterPro" id="IPR000717">
    <property type="entry name" value="PCI_dom"/>
</dbReference>
<dbReference type="InterPro" id="IPR036390">
    <property type="entry name" value="WH_DNA-bd_sf"/>
</dbReference>
<proteinExistence type="inferred from homology"/>
<feature type="compositionally biased region" description="Polar residues" evidence="5">
    <location>
        <begin position="20"/>
        <end position="31"/>
    </location>
</feature>
<dbReference type="InterPro" id="IPR016020">
    <property type="entry name" value="Transl_init_fac_sub12_N_euk"/>
</dbReference>
<comment type="similarity">
    <text evidence="4">Belongs to the eIF-3 subunit K family.</text>
</comment>
<dbReference type="OrthoDB" id="337745at2759"/>
<keyword evidence="2 4" id="KW-0396">Initiation factor</keyword>
<dbReference type="InterPro" id="IPR016024">
    <property type="entry name" value="ARM-type_fold"/>
</dbReference>
<dbReference type="SUPFAM" id="SSF46785">
    <property type="entry name" value="Winged helix' DNA-binding domain"/>
    <property type="match status" value="1"/>
</dbReference>
<dbReference type="GO" id="GO:0043022">
    <property type="term" value="F:ribosome binding"/>
    <property type="evidence" value="ECO:0007669"/>
    <property type="project" value="InterPro"/>
</dbReference>
<dbReference type="GO" id="GO:0005852">
    <property type="term" value="C:eukaryotic translation initiation factor 3 complex"/>
    <property type="evidence" value="ECO:0007669"/>
    <property type="project" value="UniProtKB-UniRule"/>
</dbReference>
<dbReference type="HAMAP" id="MF_03010">
    <property type="entry name" value="eIF3k"/>
    <property type="match status" value="1"/>
</dbReference>
<evidence type="ECO:0000313" key="7">
    <source>
        <dbReference type="EMBL" id="KJR88786.1"/>
    </source>
</evidence>
<dbReference type="VEuPathDB" id="FungiDB:SPSK_07639"/>
<dbReference type="PROSITE" id="PS50250">
    <property type="entry name" value="PCI"/>
    <property type="match status" value="1"/>
</dbReference>
<dbReference type="SUPFAM" id="SSF48371">
    <property type="entry name" value="ARM repeat"/>
    <property type="match status" value="1"/>
</dbReference>
<dbReference type="PANTHER" id="PTHR13022">
    <property type="entry name" value="EUKARYOTIC TRANSLATION INITIATION FACTOR 3 SUBUNIT 11"/>
    <property type="match status" value="1"/>
</dbReference>
<comment type="caution">
    <text evidence="7">The sequence shown here is derived from an EMBL/GenBank/DDBJ whole genome shotgun (WGS) entry which is preliminary data.</text>
</comment>
<comment type="subunit">
    <text evidence="4">Component of the eukaryotic translation initiation factor 3 (eIF-3) complex.</text>
</comment>
<dbReference type="InterPro" id="IPR033464">
    <property type="entry name" value="CSN8_PSD8_EIF3K"/>
</dbReference>
<evidence type="ECO:0000256" key="2">
    <source>
        <dbReference type="ARBA" id="ARBA00022540"/>
    </source>
</evidence>
<feature type="region of interest" description="Disordered" evidence="5">
    <location>
        <begin position="1"/>
        <end position="34"/>
    </location>
</feature>
<dbReference type="Pfam" id="PF10075">
    <property type="entry name" value="CSN8_PSD8_EIF3K"/>
    <property type="match status" value="1"/>
</dbReference>
<dbReference type="GO" id="GO:0006446">
    <property type="term" value="P:regulation of translational initiation"/>
    <property type="evidence" value="ECO:0007669"/>
    <property type="project" value="InterPro"/>
</dbReference>
<keyword evidence="1 4" id="KW-0963">Cytoplasm</keyword>
<evidence type="ECO:0000256" key="1">
    <source>
        <dbReference type="ARBA" id="ARBA00022490"/>
    </source>
</evidence>
<dbReference type="GeneID" id="27669575"/>
<keyword evidence="3 4" id="KW-0648">Protein biosynthesis</keyword>
<dbReference type="KEGG" id="ssck:SPSK_07639"/>
<dbReference type="GO" id="GO:0003743">
    <property type="term" value="F:translation initiation factor activity"/>
    <property type="evidence" value="ECO:0007669"/>
    <property type="project" value="UniProtKB-UniRule"/>
</dbReference>
<evidence type="ECO:0000259" key="6">
    <source>
        <dbReference type="PROSITE" id="PS50250"/>
    </source>
</evidence>
<dbReference type="AlphaFoldDB" id="A0A0F2MKS2"/>
<dbReference type="Proteomes" id="UP000033710">
    <property type="component" value="Unassembled WGS sequence"/>
</dbReference>
<evidence type="ECO:0000313" key="8">
    <source>
        <dbReference type="Proteomes" id="UP000033710"/>
    </source>
</evidence>
<dbReference type="InterPro" id="IPR036388">
    <property type="entry name" value="WH-like_DNA-bd_sf"/>
</dbReference>
<comment type="subcellular location">
    <subcellularLocation>
        <location evidence="4">Cytoplasm</location>
    </subcellularLocation>
</comment>
<dbReference type="EMBL" id="AXCR01000004">
    <property type="protein sequence ID" value="KJR88786.1"/>
    <property type="molecule type" value="Genomic_DNA"/>
</dbReference>
<dbReference type="GO" id="GO:0016282">
    <property type="term" value="C:eukaryotic 43S preinitiation complex"/>
    <property type="evidence" value="ECO:0007669"/>
    <property type="project" value="UniProtKB-UniRule"/>
</dbReference>
<protein>
    <recommendedName>
        <fullName evidence="4">Eukaryotic translation initiation factor 3 subunit K</fullName>
        <shortName evidence="4">eIF3k</shortName>
    </recommendedName>
    <alternativeName>
        <fullName evidence="4">eIF-3 p25</fullName>
    </alternativeName>
</protein>
<reference evidence="7 8" key="1">
    <citation type="journal article" date="2014" name="BMC Genomics">
        <title>Comparative genomics of the major fungal agents of human and animal Sporotrichosis: Sporothrix schenckii and Sporothrix brasiliensis.</title>
        <authorList>
            <person name="Teixeira M.M."/>
            <person name="de Almeida L.G."/>
            <person name="Kubitschek-Barreira P."/>
            <person name="Alves F.L."/>
            <person name="Kioshima E.S."/>
            <person name="Abadio A.K."/>
            <person name="Fernandes L."/>
            <person name="Derengowski L.S."/>
            <person name="Ferreira K.S."/>
            <person name="Souza R.C."/>
            <person name="Ruiz J.C."/>
            <person name="de Andrade N.C."/>
            <person name="Paes H.C."/>
            <person name="Nicola A.M."/>
            <person name="Albuquerque P."/>
            <person name="Gerber A.L."/>
            <person name="Martins V.P."/>
            <person name="Peconick L.D."/>
            <person name="Neto A.V."/>
            <person name="Chaucanez C.B."/>
            <person name="Silva P.A."/>
            <person name="Cunha O.L."/>
            <person name="de Oliveira F.F."/>
            <person name="dos Santos T.C."/>
            <person name="Barros A.L."/>
            <person name="Soares M.A."/>
            <person name="de Oliveira L.M."/>
            <person name="Marini M.M."/>
            <person name="Villalobos-Duno H."/>
            <person name="Cunha M.M."/>
            <person name="de Hoog S."/>
            <person name="da Silveira J.F."/>
            <person name="Henrissat B."/>
            <person name="Nino-Vega G.A."/>
            <person name="Cisalpino P.S."/>
            <person name="Mora-Montes H.M."/>
            <person name="Almeida S.R."/>
            <person name="Stajich J.E."/>
            <person name="Lopes-Bezerra L.M."/>
            <person name="Vasconcelos A.T."/>
            <person name="Felipe M.S."/>
        </authorList>
    </citation>
    <scope>NUCLEOTIDE SEQUENCE [LARGE SCALE GENOMIC DNA]</scope>
    <source>
        <strain evidence="7 8">1099-18</strain>
    </source>
</reference>
<sequence>MASRKLNKSFSAPRPHKKTTTLSSIAPTPTSRPIIVSQHPYRHRLPSTIHIAFTLPSMSSEDPAERPEQIAAIINGLERYNPEAVGSLEAYLTQQCEDRFTDCNANRTLLKLYQLNPDRIKDEVITNILVKAMTEFPSPQFNLAMHLLSPSVASPAAAAASNNTVSSELAEAVSKLRALNALLEGAQFARFWATMDSDDLYADLTTDIEGFEEGVRVRIAQLISHAFREIQVPILEQWLGLSEDAVRQFVTGTCGWKVDGATVQIPKNAENEAKKTEIREDVNIEMFSRVIRRSWEETA</sequence>